<dbReference type="CDD" id="cd12909">
    <property type="entry name" value="SPRY_RanBP9_10"/>
    <property type="match status" value="1"/>
</dbReference>
<reference evidence="4" key="1">
    <citation type="submission" date="2013-12" db="EMBL/GenBank/DDBJ databases">
        <authorList>
            <person name="Aslett M."/>
        </authorList>
    </citation>
    <scope>NUCLEOTIDE SEQUENCE [LARGE SCALE GENOMIC DNA]</scope>
    <source>
        <strain evidence="4">Lindley</strain>
    </source>
</reference>
<dbReference type="PROSITE" id="PS50188">
    <property type="entry name" value="B302_SPRY"/>
    <property type="match status" value="1"/>
</dbReference>
<dbReference type="InterPro" id="IPR024964">
    <property type="entry name" value="CTLH/CRA"/>
</dbReference>
<evidence type="ECO:0000256" key="1">
    <source>
        <dbReference type="SAM" id="MobiDB-lite"/>
    </source>
</evidence>
<dbReference type="InterPro" id="IPR013144">
    <property type="entry name" value="CRA_dom"/>
</dbReference>
<proteinExistence type="predicted"/>
<reference evidence="5" key="3">
    <citation type="submission" date="2016-06" db="UniProtKB">
        <authorList>
            <consortium name="WormBaseParasite"/>
        </authorList>
    </citation>
    <scope>IDENTIFICATION</scope>
</reference>
<accession>A0A183CFT4</accession>
<reference evidence="4" key="2">
    <citation type="submission" date="2014-05" db="EMBL/GenBank/DDBJ databases">
        <title>The genome and life-stage specific transcriptomes of Globodera pallida elucidate key aspects of plant parasitism by a cyst nematode.</title>
        <authorList>
            <person name="Cotton J.A."/>
            <person name="Lilley C.J."/>
            <person name="Jones L.M."/>
            <person name="Kikuchi T."/>
            <person name="Reid A.J."/>
            <person name="Thorpe P."/>
            <person name="Tsai I.J."/>
            <person name="Beasley H."/>
            <person name="Blok V."/>
            <person name="Cock P.J.A."/>
            <person name="Van den Akker S.E."/>
            <person name="Holroyd N."/>
            <person name="Hunt M."/>
            <person name="Mantelin S."/>
            <person name="Naghra H."/>
            <person name="Pain A."/>
            <person name="Palomares-Rius J.E."/>
            <person name="Zarowiecki M."/>
            <person name="Berriman M."/>
            <person name="Jones J.T."/>
            <person name="Urwin P.E."/>
        </authorList>
    </citation>
    <scope>NUCLEOTIDE SEQUENCE [LARGE SCALE GENOMIC DNA]</scope>
    <source>
        <strain evidence="4">Lindley</strain>
    </source>
</reference>
<dbReference type="Proteomes" id="UP000050741">
    <property type="component" value="Unassembled WGS sequence"/>
</dbReference>
<dbReference type="Pfam" id="PF00622">
    <property type="entry name" value="SPRY"/>
    <property type="match status" value="1"/>
</dbReference>
<feature type="region of interest" description="Disordered" evidence="1">
    <location>
        <begin position="29"/>
        <end position="48"/>
    </location>
</feature>
<dbReference type="InterPro" id="IPR050618">
    <property type="entry name" value="Ubq-SigPath_Reg"/>
</dbReference>
<dbReference type="SUPFAM" id="SSF49899">
    <property type="entry name" value="Concanavalin A-like lectins/glucanases"/>
    <property type="match status" value="1"/>
</dbReference>
<dbReference type="Pfam" id="PF10607">
    <property type="entry name" value="CTLH"/>
    <property type="match status" value="2"/>
</dbReference>
<dbReference type="SMART" id="SM00449">
    <property type="entry name" value="SPRY"/>
    <property type="match status" value="1"/>
</dbReference>
<feature type="region of interest" description="Disordered" evidence="1">
    <location>
        <begin position="318"/>
        <end position="358"/>
    </location>
</feature>
<dbReference type="InterPro" id="IPR035782">
    <property type="entry name" value="SPRY_RanBP9/10"/>
</dbReference>
<evidence type="ECO:0000313" key="4">
    <source>
        <dbReference type="Proteomes" id="UP000050741"/>
    </source>
</evidence>
<sequence length="835" mass="90763">MMDAPDQVPNPSPIQRFSIDDVLRSEAAEAGGMGTKETGASKESSLDPMHSNLYVCDEGKVLQRLQRLYPHTDIQKLPRHWNKNDRWMPTTVQQGNGNASQTTVLELSSDFLRVTKPKGGTQNSKDAAAVRANRPIPRSCIVFYFEITVVNKGTGGYMGIGLSEKSVSLNRLPGWDQISYGYHGDDGNFFSSSGKGVEYGPTFTTGDVVGCGLNFVTREVFFTKNGKHLGVANTQPISLTNDLYPIVGMQTADEMIDVNFGQRPFEFNIFGELEVVGSLRFFAIDLPPEKVLWMNSLIANWMAHEGYSRALDALNRTTGEPRAAESAATGVSKGDSQGSSALSSSSNSKDSQSPTAVAETVANSVMRSMIGLFGDSDGAIGDGTAPATGGGRRRTVVRSVQEALHEEMEQRRAVLRMVKRGQLTDAIKRIEQLYPKLMETNRQLALLLKIQQFIEMLAIVSKELPPLPPSREQLQHPPVSCSSPSQHHHNNAMLTHSPSPRPSSSRGGKRAAVDDGGIMAGTSNDAADGTLHLHNPVKRRSSDEECSVTSADERIARQLTTNRQQQNGNSAPQVSALAQMEDDFMDIGEESQDGHHMAPDLLITANGCANGNANLLVGTPPTSTTIIDEPAGEFELGTDGMAIESADEQDEAQHGGFANVEEQNQFDRYKSLLEFGHHISQFACKMDEDDGQGQGSCVPLRQRMNEAFSLLCYRDPTQSDHAYFFEQSQRDLVVKALNAAILEMHGREGVSPLDKCLRRARYIRVQALAYSASAVFADPNRLFEGCAGAGLSLSNQQCLSAEESLFVSAMDESNAAATGVNLPPPNNDDDQQAEQ</sequence>
<evidence type="ECO:0000313" key="5">
    <source>
        <dbReference type="WBParaSite" id="GPLIN_001173900"/>
    </source>
</evidence>
<feature type="region of interest" description="Disordered" evidence="1">
    <location>
        <begin position="816"/>
        <end position="835"/>
    </location>
</feature>
<organism evidence="4 5">
    <name type="scientific">Globodera pallida</name>
    <name type="common">Potato cyst nematode worm</name>
    <name type="synonym">Heterodera pallida</name>
    <dbReference type="NCBI Taxonomy" id="36090"/>
    <lineage>
        <taxon>Eukaryota</taxon>
        <taxon>Metazoa</taxon>
        <taxon>Ecdysozoa</taxon>
        <taxon>Nematoda</taxon>
        <taxon>Chromadorea</taxon>
        <taxon>Rhabditida</taxon>
        <taxon>Tylenchina</taxon>
        <taxon>Tylenchomorpha</taxon>
        <taxon>Tylenchoidea</taxon>
        <taxon>Heteroderidae</taxon>
        <taxon>Heteroderinae</taxon>
        <taxon>Globodera</taxon>
    </lineage>
</organism>
<dbReference type="SMART" id="SM00668">
    <property type="entry name" value="CTLH"/>
    <property type="match status" value="1"/>
</dbReference>
<dbReference type="InterPro" id="IPR003877">
    <property type="entry name" value="SPRY_dom"/>
</dbReference>
<dbReference type="PROSITE" id="PS50897">
    <property type="entry name" value="CTLH"/>
    <property type="match status" value="1"/>
</dbReference>
<name>A0A183CFT4_GLOPA</name>
<dbReference type="PANTHER" id="PTHR12864">
    <property type="entry name" value="RAN BINDING PROTEIN 9-RELATED"/>
    <property type="match status" value="1"/>
</dbReference>
<evidence type="ECO:0000259" key="3">
    <source>
        <dbReference type="PROSITE" id="PS50897"/>
    </source>
</evidence>
<feature type="compositionally biased region" description="Low complexity" evidence="1">
    <location>
        <begin position="332"/>
        <end position="353"/>
    </location>
</feature>
<dbReference type="SMART" id="SM00757">
    <property type="entry name" value="CRA"/>
    <property type="match status" value="1"/>
</dbReference>
<dbReference type="InterPro" id="IPR001870">
    <property type="entry name" value="B30.2/SPRY"/>
</dbReference>
<keyword evidence="4" id="KW-1185">Reference proteome</keyword>
<dbReference type="InterPro" id="IPR006595">
    <property type="entry name" value="CTLH_C"/>
</dbReference>
<protein>
    <submittedName>
        <fullName evidence="5">B30.2/SPRY domain-containing protein</fullName>
    </submittedName>
</protein>
<dbReference type="Gene3D" id="2.60.120.920">
    <property type="match status" value="1"/>
</dbReference>
<dbReference type="InterPro" id="IPR043136">
    <property type="entry name" value="B30.2/SPRY_sf"/>
</dbReference>
<dbReference type="WBParaSite" id="GPLIN_001173900">
    <property type="protein sequence ID" value="GPLIN_001173900"/>
    <property type="gene ID" value="GPLIN_001173900"/>
</dbReference>
<evidence type="ECO:0000259" key="2">
    <source>
        <dbReference type="PROSITE" id="PS50188"/>
    </source>
</evidence>
<dbReference type="InterPro" id="IPR013320">
    <property type="entry name" value="ConA-like_dom_sf"/>
</dbReference>
<feature type="domain" description="CTLH" evidence="3">
    <location>
        <begin position="407"/>
        <end position="464"/>
    </location>
</feature>
<feature type="region of interest" description="Disordered" evidence="1">
    <location>
        <begin position="468"/>
        <end position="550"/>
    </location>
</feature>
<feature type="domain" description="B30.2/SPRY" evidence="2">
    <location>
        <begin position="73"/>
        <end position="265"/>
    </location>
</feature>
<dbReference type="AlphaFoldDB" id="A0A183CFT4"/>